<name>A0ABR1APM0_POLSC</name>
<dbReference type="EMBL" id="JAWJWF010000046">
    <property type="protein sequence ID" value="KAK6624391.1"/>
    <property type="molecule type" value="Genomic_DNA"/>
</dbReference>
<sequence>MRPTYASTDNLSEISESGTGRTGSTSGRSGYSENRDELLSILGLAEDDEIFTDRFRIDRKKLEDMIMCDNDSLDSTQAFFQRLGSGYQWTSTPGESDGIDKWLTVRILNHCTGQ</sequence>
<organism evidence="2 3">
    <name type="scientific">Polyplax serrata</name>
    <name type="common">Common mouse louse</name>
    <dbReference type="NCBI Taxonomy" id="468196"/>
    <lineage>
        <taxon>Eukaryota</taxon>
        <taxon>Metazoa</taxon>
        <taxon>Ecdysozoa</taxon>
        <taxon>Arthropoda</taxon>
        <taxon>Hexapoda</taxon>
        <taxon>Insecta</taxon>
        <taxon>Pterygota</taxon>
        <taxon>Neoptera</taxon>
        <taxon>Paraneoptera</taxon>
        <taxon>Psocodea</taxon>
        <taxon>Troctomorpha</taxon>
        <taxon>Phthiraptera</taxon>
        <taxon>Anoplura</taxon>
        <taxon>Polyplacidae</taxon>
        <taxon>Polyplax</taxon>
    </lineage>
</organism>
<proteinExistence type="predicted"/>
<reference evidence="2 3" key="1">
    <citation type="submission" date="2023-09" db="EMBL/GenBank/DDBJ databases">
        <title>Genomes of two closely related lineages of the louse Polyplax serrata with different host specificities.</title>
        <authorList>
            <person name="Martinu J."/>
            <person name="Tarabai H."/>
            <person name="Stefka J."/>
            <person name="Hypsa V."/>
        </authorList>
    </citation>
    <scope>NUCLEOTIDE SEQUENCE [LARGE SCALE GENOMIC DNA]</scope>
    <source>
        <strain evidence="2">98ZLc_SE</strain>
    </source>
</reference>
<evidence type="ECO:0000256" key="1">
    <source>
        <dbReference type="SAM" id="MobiDB-lite"/>
    </source>
</evidence>
<accession>A0ABR1APM0</accession>
<gene>
    <name evidence="2" type="ORF">RUM44_011250</name>
</gene>
<feature type="compositionally biased region" description="Low complexity" evidence="1">
    <location>
        <begin position="12"/>
        <end position="32"/>
    </location>
</feature>
<evidence type="ECO:0000313" key="2">
    <source>
        <dbReference type="EMBL" id="KAK6624391.1"/>
    </source>
</evidence>
<feature type="compositionally biased region" description="Polar residues" evidence="1">
    <location>
        <begin position="1"/>
        <end position="11"/>
    </location>
</feature>
<protein>
    <submittedName>
        <fullName evidence="2">Uncharacterized protein</fullName>
    </submittedName>
</protein>
<feature type="region of interest" description="Disordered" evidence="1">
    <location>
        <begin position="1"/>
        <end position="33"/>
    </location>
</feature>
<keyword evidence="3" id="KW-1185">Reference proteome</keyword>
<evidence type="ECO:0000313" key="3">
    <source>
        <dbReference type="Proteomes" id="UP001359485"/>
    </source>
</evidence>
<comment type="caution">
    <text evidence="2">The sequence shown here is derived from an EMBL/GenBank/DDBJ whole genome shotgun (WGS) entry which is preliminary data.</text>
</comment>
<dbReference type="Proteomes" id="UP001359485">
    <property type="component" value="Unassembled WGS sequence"/>
</dbReference>